<feature type="domain" description="JmjC" evidence="3">
    <location>
        <begin position="237"/>
        <end position="408"/>
    </location>
</feature>
<reference evidence="4" key="1">
    <citation type="submission" date="2021-07" db="EMBL/GenBank/DDBJ databases">
        <authorList>
            <person name="Catto M.A."/>
            <person name="Jacobson A."/>
            <person name="Kennedy G."/>
            <person name="Labadie P."/>
            <person name="Hunt B.G."/>
            <person name="Srinivasan R."/>
        </authorList>
    </citation>
    <scope>NUCLEOTIDE SEQUENCE</scope>
    <source>
        <strain evidence="4">PL_HMW_Pooled</strain>
        <tissue evidence="4">Head</tissue>
    </source>
</reference>
<reference evidence="4" key="2">
    <citation type="journal article" date="2023" name="BMC Genomics">
        <title>Pest status, molecular evolution, and epigenetic factors derived from the genome assembly of Frankliniella fusca, a thysanopteran phytovirus vector.</title>
        <authorList>
            <person name="Catto M.A."/>
            <person name="Labadie P.E."/>
            <person name="Jacobson A.L."/>
            <person name="Kennedy G.G."/>
            <person name="Srinivasan R."/>
            <person name="Hunt B.G."/>
        </authorList>
    </citation>
    <scope>NUCLEOTIDE SEQUENCE</scope>
    <source>
        <strain evidence="4">PL_HMW_Pooled</strain>
    </source>
</reference>
<keyword evidence="1" id="KW-0863">Zinc-finger</keyword>
<dbReference type="PROSITE" id="PS00028">
    <property type="entry name" value="ZINC_FINGER_C2H2_1"/>
    <property type="match status" value="1"/>
</dbReference>
<dbReference type="EMBL" id="JAHWGI010000004">
    <property type="protein sequence ID" value="KAK3907233.1"/>
    <property type="molecule type" value="Genomic_DNA"/>
</dbReference>
<dbReference type="InterPro" id="IPR003347">
    <property type="entry name" value="JmjC_dom"/>
</dbReference>
<dbReference type="SUPFAM" id="SSF51197">
    <property type="entry name" value="Clavaminate synthase-like"/>
    <property type="match status" value="1"/>
</dbReference>
<evidence type="ECO:0000313" key="5">
    <source>
        <dbReference type="EMBL" id="KAK3922457.1"/>
    </source>
</evidence>
<evidence type="ECO:0000259" key="2">
    <source>
        <dbReference type="PROSITE" id="PS50157"/>
    </source>
</evidence>
<dbReference type="GO" id="GO:0000785">
    <property type="term" value="C:chromatin"/>
    <property type="evidence" value="ECO:0007669"/>
    <property type="project" value="TreeGrafter"/>
</dbReference>
<evidence type="ECO:0000313" key="4">
    <source>
        <dbReference type="EMBL" id="KAK3907233.1"/>
    </source>
</evidence>
<dbReference type="InterPro" id="IPR013087">
    <property type="entry name" value="Znf_C2H2_type"/>
</dbReference>
<dbReference type="Pfam" id="PF02373">
    <property type="entry name" value="JmjC"/>
    <property type="match status" value="1"/>
</dbReference>
<keyword evidence="1" id="KW-0862">Zinc</keyword>
<dbReference type="GO" id="GO:0005634">
    <property type="term" value="C:nucleus"/>
    <property type="evidence" value="ECO:0007669"/>
    <property type="project" value="TreeGrafter"/>
</dbReference>
<evidence type="ECO:0000313" key="6">
    <source>
        <dbReference type="Proteomes" id="UP001219518"/>
    </source>
</evidence>
<sequence length="578" mass="64853">MEITITEKDLQNLPQFIDDLVVKNSSIRDDGYIKFDIKDRCGGTSLGDFLNQFKVNKGPSPKRLTPISLLKNDIYGHISISEEYLPEEDVQSFKEEMMNPSSYTPSMDNCCISALNEDGVDGLLKHYFESELHENSQPPPLTSTVKTLKSMKLRAHAGKKAFSSVQKKLASATQAEWGAIADDILNSHKRLNKEKREESCVCELCTHNDEVTNHEDEPDMLHTAAYYKKGFFYGNGIEVKSQDRNRITTNFSLSHLDVISITGMFEKFYPGVNTPYLYAGDLHSFCPIHIEDLSLFSVNFNHFGYPKAWIVVRPSAVSELTHTIMKDVEHTGRCLGLLSHKYHVITPTWLKRHGIPFNVIIQRSGEGVIVTPNAAHQIFNLGPNIAEAANFGNLFWIPYGITFPKCHCNVGQVHADISAIVHSHHPHILRDYLNGEIPSQVPNDPAFHQCIVFPGSNKQRVVLKRTLSSDSEEMGSSDPNSGGALRMVKKERAIKVIQCPLCQKQYEGGHKARLLSHVSLHHSNLSEEDQKHLDAALEKMFPPRMTMPKVPCDACGKSFAGSSALKRHRQTIHQAESE</sequence>
<evidence type="ECO:0000259" key="3">
    <source>
        <dbReference type="PROSITE" id="PS51184"/>
    </source>
</evidence>
<keyword evidence="6" id="KW-1185">Reference proteome</keyword>
<dbReference type="PANTHER" id="PTHR10694:SF7">
    <property type="entry name" value="[HISTONE H3]-TRIMETHYL-L-LYSINE(9) DEMETHYLASE"/>
    <property type="match status" value="1"/>
</dbReference>
<dbReference type="PROSITE" id="PS50157">
    <property type="entry name" value="ZINC_FINGER_C2H2_2"/>
    <property type="match status" value="1"/>
</dbReference>
<dbReference type="GO" id="GO:0051864">
    <property type="term" value="F:histone H3K36 demethylase activity"/>
    <property type="evidence" value="ECO:0007669"/>
    <property type="project" value="TreeGrafter"/>
</dbReference>
<organism evidence="4 6">
    <name type="scientific">Frankliniella fusca</name>
    <dbReference type="NCBI Taxonomy" id="407009"/>
    <lineage>
        <taxon>Eukaryota</taxon>
        <taxon>Metazoa</taxon>
        <taxon>Ecdysozoa</taxon>
        <taxon>Arthropoda</taxon>
        <taxon>Hexapoda</taxon>
        <taxon>Insecta</taxon>
        <taxon>Pterygota</taxon>
        <taxon>Neoptera</taxon>
        <taxon>Paraneoptera</taxon>
        <taxon>Thysanoptera</taxon>
        <taxon>Terebrantia</taxon>
        <taxon>Thripoidea</taxon>
        <taxon>Thripidae</taxon>
        <taxon>Frankliniella</taxon>
    </lineage>
</organism>
<dbReference type="GO" id="GO:0010468">
    <property type="term" value="P:regulation of gene expression"/>
    <property type="evidence" value="ECO:0007669"/>
    <property type="project" value="TreeGrafter"/>
</dbReference>
<dbReference type="GO" id="GO:0008270">
    <property type="term" value="F:zinc ion binding"/>
    <property type="evidence" value="ECO:0007669"/>
    <property type="project" value="UniProtKB-KW"/>
</dbReference>
<keyword evidence="1" id="KW-0479">Metal-binding</keyword>
<accession>A0AAE1L509</accession>
<dbReference type="PANTHER" id="PTHR10694">
    <property type="entry name" value="LYSINE-SPECIFIC DEMETHYLASE"/>
    <property type="match status" value="1"/>
</dbReference>
<evidence type="ECO:0000256" key="1">
    <source>
        <dbReference type="PROSITE-ProRule" id="PRU00042"/>
    </source>
</evidence>
<dbReference type="GO" id="GO:0032454">
    <property type="term" value="F:histone H3K9 demethylase activity"/>
    <property type="evidence" value="ECO:0007669"/>
    <property type="project" value="TreeGrafter"/>
</dbReference>
<dbReference type="PROSITE" id="PS51184">
    <property type="entry name" value="JMJC"/>
    <property type="match status" value="1"/>
</dbReference>
<feature type="domain" description="C2H2-type" evidence="2">
    <location>
        <begin position="550"/>
        <end position="578"/>
    </location>
</feature>
<name>A0AAE1L509_9NEOP</name>
<dbReference type="Proteomes" id="UP001219518">
    <property type="component" value="Unassembled WGS sequence"/>
</dbReference>
<dbReference type="Gene3D" id="2.60.120.650">
    <property type="entry name" value="Cupin"/>
    <property type="match status" value="1"/>
</dbReference>
<proteinExistence type="predicted"/>
<dbReference type="Gene3D" id="3.30.160.60">
    <property type="entry name" value="Classic Zinc Finger"/>
    <property type="match status" value="1"/>
</dbReference>
<dbReference type="SMART" id="SM00558">
    <property type="entry name" value="JmjC"/>
    <property type="match status" value="1"/>
</dbReference>
<protein>
    <submittedName>
        <fullName evidence="4">Lysine-specific demethylase 4D</fullName>
    </submittedName>
</protein>
<dbReference type="SMART" id="SM00355">
    <property type="entry name" value="ZnF_C2H2"/>
    <property type="match status" value="2"/>
</dbReference>
<dbReference type="AlphaFoldDB" id="A0AAE1L509"/>
<gene>
    <name evidence="5" type="ORF">KUF71_011926</name>
    <name evidence="4" type="ORF">KUF71_018061</name>
</gene>
<dbReference type="EMBL" id="JAHWGI010001090">
    <property type="protein sequence ID" value="KAK3922457.1"/>
    <property type="molecule type" value="Genomic_DNA"/>
</dbReference>
<comment type="caution">
    <text evidence="4">The sequence shown here is derived from an EMBL/GenBank/DDBJ whole genome shotgun (WGS) entry which is preliminary data.</text>
</comment>